<name>A0AAJ1T6F6_9BACI</name>
<protein>
    <submittedName>
        <fullName evidence="1">Crotonobetainyl-CoA:carnitine CoA-transferase CaiB-like acyl-CoA transferase</fullName>
    </submittedName>
</protein>
<dbReference type="PANTHER" id="PTHR48228">
    <property type="entry name" value="SUCCINYL-COA--D-CITRAMALATE COA-TRANSFERASE"/>
    <property type="match status" value="1"/>
</dbReference>
<dbReference type="Gene3D" id="3.40.50.10540">
    <property type="entry name" value="Crotonobetainyl-coa:carnitine coa-transferase, domain 1"/>
    <property type="match status" value="1"/>
</dbReference>
<dbReference type="InterPro" id="IPR003673">
    <property type="entry name" value="CoA-Trfase_fam_III"/>
</dbReference>
<comment type="caution">
    <text evidence="1">The sequence shown here is derived from an EMBL/GenBank/DDBJ whole genome shotgun (WGS) entry which is preliminary data.</text>
</comment>
<keyword evidence="2" id="KW-1185">Reference proteome</keyword>
<gene>
    <name evidence="1" type="ORF">J2S13_001898</name>
</gene>
<dbReference type="GO" id="GO:0003824">
    <property type="term" value="F:catalytic activity"/>
    <property type="evidence" value="ECO:0007669"/>
    <property type="project" value="InterPro"/>
</dbReference>
<dbReference type="PANTHER" id="PTHR48228:SF5">
    <property type="entry name" value="ALPHA-METHYLACYL-COA RACEMASE"/>
    <property type="match status" value="1"/>
</dbReference>
<sequence length="353" mass="39463">MMLANIVILDFTQYLPGPYASLRLADLGADVIKIEGPNGDPARYLSGGKVYEANNRNKKSLSFNLKDKQQVEQVCELIKKADVIMESFRPGVMAKLGLGYDQVRTLKEDIIYCSLTGFGQQGPLSTLGSHDLNYMALGGALSQLKDENGKPVHPSITFADLIGGMMASEAILSALVQRERTGEGKYIDLALADSIVSLMTTHVLYKEGRGIPSLDGSLICYHLYETKDGRFISLAALELKFWQQFCQAVGHEEWIPHHVSKADPLNPIYKNVKELFLSKRLTEWSEFSKKVDCCMAPVLEMNEVIDHPYIKERNLIRSSPWDELQVMTTNRSAELRKPPALNEHSVQNLSTNQ</sequence>
<accession>A0AAJ1T6F6</accession>
<dbReference type="InterPro" id="IPR050509">
    <property type="entry name" value="CoA-transferase_III"/>
</dbReference>
<dbReference type="InterPro" id="IPR044855">
    <property type="entry name" value="CoA-Trfase_III_dom3_sf"/>
</dbReference>
<proteinExistence type="predicted"/>
<reference evidence="1" key="1">
    <citation type="submission" date="2023-07" db="EMBL/GenBank/DDBJ databases">
        <title>Genomic Encyclopedia of Type Strains, Phase IV (KMG-IV): sequencing the most valuable type-strain genomes for metagenomic binning, comparative biology and taxonomic classification.</title>
        <authorList>
            <person name="Goeker M."/>
        </authorList>
    </citation>
    <scope>NUCLEOTIDE SEQUENCE</scope>
    <source>
        <strain evidence="1">DSM 23947</strain>
    </source>
</reference>
<dbReference type="InterPro" id="IPR023606">
    <property type="entry name" value="CoA-Trfase_III_dom_1_sf"/>
</dbReference>
<dbReference type="Pfam" id="PF02515">
    <property type="entry name" value="CoA_transf_3"/>
    <property type="match status" value="1"/>
</dbReference>
<dbReference type="RefSeq" id="WP_307257488.1">
    <property type="nucleotide sequence ID" value="NZ_JAUSUC010000021.1"/>
</dbReference>
<dbReference type="Proteomes" id="UP001237207">
    <property type="component" value="Unassembled WGS sequence"/>
</dbReference>
<evidence type="ECO:0000313" key="1">
    <source>
        <dbReference type="EMBL" id="MDQ0215480.1"/>
    </source>
</evidence>
<dbReference type="SUPFAM" id="SSF89796">
    <property type="entry name" value="CoA-transferase family III (CaiB/BaiF)"/>
    <property type="match status" value="1"/>
</dbReference>
<dbReference type="Gene3D" id="3.30.1540.10">
    <property type="entry name" value="formyl-coa transferase, domain 3"/>
    <property type="match status" value="1"/>
</dbReference>
<dbReference type="AlphaFoldDB" id="A0AAJ1T6F6"/>
<dbReference type="EMBL" id="JAUSUC010000021">
    <property type="protein sequence ID" value="MDQ0215480.1"/>
    <property type="molecule type" value="Genomic_DNA"/>
</dbReference>
<organism evidence="1 2">
    <name type="scientific">Oikeobacillus pervagus</name>
    <dbReference type="NCBI Taxonomy" id="1325931"/>
    <lineage>
        <taxon>Bacteria</taxon>
        <taxon>Bacillati</taxon>
        <taxon>Bacillota</taxon>
        <taxon>Bacilli</taxon>
        <taxon>Bacillales</taxon>
        <taxon>Bacillaceae</taxon>
        <taxon>Oikeobacillus</taxon>
    </lineage>
</organism>
<evidence type="ECO:0000313" key="2">
    <source>
        <dbReference type="Proteomes" id="UP001237207"/>
    </source>
</evidence>